<feature type="chain" id="PRO_5046971357" evidence="1">
    <location>
        <begin position="17"/>
        <end position="133"/>
    </location>
</feature>
<evidence type="ECO:0000313" key="2">
    <source>
        <dbReference type="EMBL" id="KAK7742841.1"/>
    </source>
</evidence>
<evidence type="ECO:0000313" key="3">
    <source>
        <dbReference type="Proteomes" id="UP001430848"/>
    </source>
</evidence>
<keyword evidence="1" id="KW-0732">Signal</keyword>
<accession>A0ABR1PQN8</accession>
<comment type="caution">
    <text evidence="2">The sequence shown here is derived from an EMBL/GenBank/DDBJ whole genome shotgun (WGS) entry which is preliminary data.</text>
</comment>
<organism evidence="2 3">
    <name type="scientific">Diaporthe eres</name>
    <name type="common">Phomopsis oblonga</name>
    <dbReference type="NCBI Taxonomy" id="83184"/>
    <lineage>
        <taxon>Eukaryota</taxon>
        <taxon>Fungi</taxon>
        <taxon>Dikarya</taxon>
        <taxon>Ascomycota</taxon>
        <taxon>Pezizomycotina</taxon>
        <taxon>Sordariomycetes</taxon>
        <taxon>Sordariomycetidae</taxon>
        <taxon>Diaporthales</taxon>
        <taxon>Diaporthaceae</taxon>
        <taxon>Diaporthe</taxon>
        <taxon>Diaporthe eres species complex</taxon>
    </lineage>
</organism>
<gene>
    <name evidence="2" type="ORF">SLS63_000409</name>
</gene>
<sequence length="133" mass="14094">MKVFFYIYALVAAVAATTMATAFERNPRPFNITLRANATEILAANGIWSPNVADFAAGDFNVDGVNFTAEEEKFNQSGLDINDLVQVRIDSSALMATAAGGAAGGGIVGPEKGQCDKCSLCVKTGHIGWDRQF</sequence>
<dbReference type="Proteomes" id="UP001430848">
    <property type="component" value="Unassembled WGS sequence"/>
</dbReference>
<keyword evidence="3" id="KW-1185">Reference proteome</keyword>
<feature type="signal peptide" evidence="1">
    <location>
        <begin position="1"/>
        <end position="16"/>
    </location>
</feature>
<proteinExistence type="predicted"/>
<protein>
    <submittedName>
        <fullName evidence="2">Uncharacterized protein</fullName>
    </submittedName>
</protein>
<dbReference type="EMBL" id="JAKNSF020000001">
    <property type="protein sequence ID" value="KAK7742841.1"/>
    <property type="molecule type" value="Genomic_DNA"/>
</dbReference>
<name>A0ABR1PQN8_DIAER</name>
<evidence type="ECO:0000256" key="1">
    <source>
        <dbReference type="SAM" id="SignalP"/>
    </source>
</evidence>
<reference evidence="2 3" key="1">
    <citation type="submission" date="2024-02" db="EMBL/GenBank/DDBJ databases">
        <title>De novo assembly and annotation of 12 fungi associated with fruit tree decline syndrome in Ontario, Canada.</title>
        <authorList>
            <person name="Sulman M."/>
            <person name="Ellouze W."/>
            <person name="Ilyukhin E."/>
        </authorList>
    </citation>
    <scope>NUCLEOTIDE SEQUENCE [LARGE SCALE GENOMIC DNA]</scope>
    <source>
        <strain evidence="2 3">M169</strain>
    </source>
</reference>